<dbReference type="OrthoDB" id="5286775at2759"/>
<evidence type="ECO:0000313" key="2">
    <source>
        <dbReference type="Proteomes" id="UP000012174"/>
    </source>
</evidence>
<dbReference type="EMBL" id="KB705886">
    <property type="protein sequence ID" value="EMR70313.1"/>
    <property type="molecule type" value="Genomic_DNA"/>
</dbReference>
<dbReference type="HOGENOM" id="CLU_1283252_0_0_1"/>
<protein>
    <submittedName>
        <fullName evidence="1">Uncharacterized protein</fullName>
    </submittedName>
</protein>
<accession>M7T0G7</accession>
<evidence type="ECO:0000313" key="1">
    <source>
        <dbReference type="EMBL" id="EMR70313.1"/>
    </source>
</evidence>
<keyword evidence="2" id="KW-1185">Reference proteome</keyword>
<name>M7T0G7_EUTLA</name>
<dbReference type="Proteomes" id="UP000012174">
    <property type="component" value="Unassembled WGS sequence"/>
</dbReference>
<organism evidence="1 2">
    <name type="scientific">Eutypa lata (strain UCR-EL1)</name>
    <name type="common">Grapevine dieback disease fungus</name>
    <name type="synonym">Eutypa armeniacae</name>
    <dbReference type="NCBI Taxonomy" id="1287681"/>
    <lineage>
        <taxon>Eukaryota</taxon>
        <taxon>Fungi</taxon>
        <taxon>Dikarya</taxon>
        <taxon>Ascomycota</taxon>
        <taxon>Pezizomycotina</taxon>
        <taxon>Sordariomycetes</taxon>
        <taxon>Xylariomycetidae</taxon>
        <taxon>Xylariales</taxon>
        <taxon>Diatrypaceae</taxon>
        <taxon>Eutypa</taxon>
    </lineage>
</organism>
<proteinExistence type="predicted"/>
<dbReference type="KEGG" id="ela:UCREL1_2651"/>
<sequence length="215" mass="24013">MLIQTALNSEALRRLIGVHGRISDLRDKQVEVLQNSIKLPADRQNDERLVIGDIAKQLRKTLNEAIIWAAKDGALDVYGKQLPPNLEIIDVTTMASQAQMRLAITDRLNQMADEWTDTMDNLPGFPDEDSKPDPPVIFGLVIYKHILFIATMNAGDLDAVEHIPTQLNMGEKNQHQWNALAIMLTICWARDILKKTATAMNLNPVPDTPSSDPDV</sequence>
<gene>
    <name evidence="1" type="ORF">UCREL1_2651</name>
</gene>
<reference evidence="2" key="1">
    <citation type="journal article" date="2013" name="Genome Announc.">
        <title>Draft genome sequence of the grapevine dieback fungus Eutypa lata UCR-EL1.</title>
        <authorList>
            <person name="Blanco-Ulate B."/>
            <person name="Rolshausen P.E."/>
            <person name="Cantu D."/>
        </authorList>
    </citation>
    <scope>NUCLEOTIDE SEQUENCE [LARGE SCALE GENOMIC DNA]</scope>
    <source>
        <strain evidence="2">UCR-EL1</strain>
    </source>
</reference>
<dbReference type="AlphaFoldDB" id="M7T0G7"/>